<name>A0A6G0U9R9_APHGL</name>
<protein>
    <submittedName>
        <fullName evidence="2">Uncharacterized protein</fullName>
    </submittedName>
</protein>
<evidence type="ECO:0000313" key="3">
    <source>
        <dbReference type="Proteomes" id="UP000475862"/>
    </source>
</evidence>
<reference evidence="2 3" key="1">
    <citation type="submission" date="2019-08" db="EMBL/GenBank/DDBJ databases">
        <title>The genome of the soybean aphid Biotype 1, its phylome, world population structure and adaptation to the North American continent.</title>
        <authorList>
            <person name="Giordano R."/>
            <person name="Donthu R.K."/>
            <person name="Hernandez A.G."/>
            <person name="Wright C.L."/>
            <person name="Zimin A.V."/>
        </authorList>
    </citation>
    <scope>NUCLEOTIDE SEQUENCE [LARGE SCALE GENOMIC DNA]</scope>
    <source>
        <tissue evidence="2">Whole aphids</tissue>
    </source>
</reference>
<evidence type="ECO:0000256" key="1">
    <source>
        <dbReference type="SAM" id="Phobius"/>
    </source>
</evidence>
<feature type="transmembrane region" description="Helical" evidence="1">
    <location>
        <begin position="47"/>
        <end position="70"/>
    </location>
</feature>
<keyword evidence="1" id="KW-0472">Membrane</keyword>
<dbReference type="AlphaFoldDB" id="A0A6G0U9R9"/>
<accession>A0A6G0U9R9</accession>
<gene>
    <name evidence="2" type="ORF">AGLY_001246</name>
</gene>
<sequence>MRRVVKRGLSGVTEHFLTTCENVMFYGHFFNSLGGFYKFFYFEYEKLIQCSMFLINIVDLLTVPSVPVGYKTLCKILKNICRYYQLFKLVHTACADFFIGRIIFILNICVKRTSKHMMLSPLLKNKNIVKNQSENIDNNINLLLSAIFHVTNKSLQNNVFNTKQLNIEDILFIYIITSLNKKKNNQTKYELEVLLPYILLTYPTFLVYVTNVFFDGSKIDSSTIFTTLVFIKRSPHFGNLLVFVNNLIECNFFSITSLCNTSSDNTCLLKKNNSNLYFKNKSITNTRPT</sequence>
<dbReference type="Proteomes" id="UP000475862">
    <property type="component" value="Unassembled WGS sequence"/>
</dbReference>
<keyword evidence="1" id="KW-1133">Transmembrane helix</keyword>
<feature type="transmembrane region" description="Helical" evidence="1">
    <location>
        <begin position="191"/>
        <end position="214"/>
    </location>
</feature>
<dbReference type="EMBL" id="VYZN01000001">
    <property type="protein sequence ID" value="KAE9545703.1"/>
    <property type="molecule type" value="Genomic_DNA"/>
</dbReference>
<comment type="caution">
    <text evidence="2">The sequence shown here is derived from an EMBL/GenBank/DDBJ whole genome shotgun (WGS) entry which is preliminary data.</text>
</comment>
<keyword evidence="1" id="KW-0812">Transmembrane</keyword>
<keyword evidence="3" id="KW-1185">Reference proteome</keyword>
<evidence type="ECO:0000313" key="2">
    <source>
        <dbReference type="EMBL" id="KAE9545703.1"/>
    </source>
</evidence>
<proteinExistence type="predicted"/>
<organism evidence="2 3">
    <name type="scientific">Aphis glycines</name>
    <name type="common">Soybean aphid</name>
    <dbReference type="NCBI Taxonomy" id="307491"/>
    <lineage>
        <taxon>Eukaryota</taxon>
        <taxon>Metazoa</taxon>
        <taxon>Ecdysozoa</taxon>
        <taxon>Arthropoda</taxon>
        <taxon>Hexapoda</taxon>
        <taxon>Insecta</taxon>
        <taxon>Pterygota</taxon>
        <taxon>Neoptera</taxon>
        <taxon>Paraneoptera</taxon>
        <taxon>Hemiptera</taxon>
        <taxon>Sternorrhyncha</taxon>
        <taxon>Aphidomorpha</taxon>
        <taxon>Aphidoidea</taxon>
        <taxon>Aphididae</taxon>
        <taxon>Aphidini</taxon>
        <taxon>Aphis</taxon>
        <taxon>Aphis</taxon>
    </lineage>
</organism>
<feature type="transmembrane region" description="Helical" evidence="1">
    <location>
        <begin position="90"/>
        <end position="110"/>
    </location>
</feature>